<comment type="cofactor">
    <cofactor evidence="1">
        <name>a divalent metal cation</name>
        <dbReference type="ChEBI" id="CHEBI:60240"/>
    </cofactor>
</comment>
<proteinExistence type="predicted"/>
<reference evidence="7" key="1">
    <citation type="submission" date="2017-05" db="EMBL/GenBank/DDBJ databases">
        <authorList>
            <person name="Macchi M."/>
            <person name="Festa S."/>
            <person name="Coppotelli B.M."/>
            <person name="Morelli I.S."/>
        </authorList>
    </citation>
    <scope>NUCLEOTIDE SEQUENCE [LARGE SCALE GENOMIC DNA]</scope>
    <source>
        <strain evidence="7">I</strain>
    </source>
</reference>
<evidence type="ECO:0000313" key="7">
    <source>
        <dbReference type="Proteomes" id="UP000196655"/>
    </source>
</evidence>
<feature type="binding site" evidence="5">
    <location>
        <begin position="103"/>
        <end position="106"/>
    </location>
    <ligand>
        <name>substrate</name>
    </ligand>
</feature>
<dbReference type="InterPro" id="IPR036704">
    <property type="entry name" value="RraA/RraA-like_sf"/>
</dbReference>
<comment type="caution">
    <text evidence="6">The sequence shown here is derived from an EMBL/GenBank/DDBJ whole genome shotgun (WGS) entry which is preliminary data.</text>
</comment>
<dbReference type="CDD" id="cd16841">
    <property type="entry name" value="RraA_family"/>
    <property type="match status" value="1"/>
</dbReference>
<dbReference type="Proteomes" id="UP000196655">
    <property type="component" value="Unassembled WGS sequence"/>
</dbReference>
<name>A0A211ZRS4_9PROT</name>
<keyword evidence="5" id="KW-0479">Metal-binding</keyword>
<evidence type="ECO:0000256" key="3">
    <source>
        <dbReference type="ARBA" id="ARBA00029596"/>
    </source>
</evidence>
<protein>
    <recommendedName>
        <fullName evidence="2">Putative 4-hydroxy-4-methyl-2-oxoglutarate aldolase</fullName>
    </recommendedName>
    <alternativeName>
        <fullName evidence="3">Regulator of ribonuclease activity homolog</fullName>
    </alternativeName>
    <alternativeName>
        <fullName evidence="4">RraA-like protein</fullName>
    </alternativeName>
</protein>
<dbReference type="InterPro" id="IPR005493">
    <property type="entry name" value="RraA/RraA-like"/>
</dbReference>
<dbReference type="Gene3D" id="3.50.30.40">
    <property type="entry name" value="Ribonuclease E inhibitor RraA/RraA-like"/>
    <property type="match status" value="1"/>
</dbReference>
<dbReference type="SUPFAM" id="SSF89562">
    <property type="entry name" value="RraA-like"/>
    <property type="match status" value="1"/>
</dbReference>
<dbReference type="PANTHER" id="PTHR33254">
    <property type="entry name" value="4-HYDROXY-4-METHYL-2-OXOGLUTARATE ALDOLASE 3-RELATED"/>
    <property type="match status" value="1"/>
</dbReference>
<dbReference type="OrthoDB" id="9812532at2"/>
<organism evidence="6 7">
    <name type="scientific">Inquilinus limosus</name>
    <dbReference type="NCBI Taxonomy" id="171674"/>
    <lineage>
        <taxon>Bacteria</taxon>
        <taxon>Pseudomonadati</taxon>
        <taxon>Pseudomonadota</taxon>
        <taxon>Alphaproteobacteria</taxon>
        <taxon>Rhodospirillales</taxon>
        <taxon>Rhodospirillaceae</taxon>
        <taxon>Inquilinus</taxon>
    </lineage>
</organism>
<accession>A0A211ZRS4</accession>
<evidence type="ECO:0000256" key="1">
    <source>
        <dbReference type="ARBA" id="ARBA00001968"/>
    </source>
</evidence>
<dbReference type="AlphaFoldDB" id="A0A211ZRS4"/>
<evidence type="ECO:0000256" key="2">
    <source>
        <dbReference type="ARBA" id="ARBA00016549"/>
    </source>
</evidence>
<gene>
    <name evidence="6" type="ORF">BWR60_07080</name>
</gene>
<evidence type="ECO:0000313" key="6">
    <source>
        <dbReference type="EMBL" id="OWJ67963.1"/>
    </source>
</evidence>
<keyword evidence="7" id="KW-1185">Reference proteome</keyword>
<dbReference type="Pfam" id="PF03737">
    <property type="entry name" value="RraA-like"/>
    <property type="match status" value="1"/>
</dbReference>
<evidence type="ECO:0000256" key="4">
    <source>
        <dbReference type="ARBA" id="ARBA00030169"/>
    </source>
</evidence>
<sequence>MGCAMIDDPPLLTIRRRFPRPDPALVEALRGIQTGFAVDAMDGSGALHHRIKPVDPAGFVGVAVTCDCGPADNLAVFAALDIAGPGDVLVCATGGHEGTAVIGDLVAGMARNKGAVAVVTDGLVRDLAGLRQVGLPVFAAGITPNSPTRQGPGTAGLPVVAGGVRVDAGDVLVGDLDGVVVIPRERLAAVVERLATIREREAAMDAAVRGGLTMSNAARRLLDSDRVRWVD</sequence>
<evidence type="ECO:0000256" key="5">
    <source>
        <dbReference type="PIRSR" id="PIRSR605493-1"/>
    </source>
</evidence>
<comment type="cofactor">
    <cofactor evidence="5">
        <name>Mg(2+)</name>
        <dbReference type="ChEBI" id="CHEBI:18420"/>
    </cofactor>
</comment>
<feature type="binding site" evidence="5">
    <location>
        <position position="125"/>
    </location>
    <ligand>
        <name>substrate</name>
    </ligand>
</feature>
<dbReference type="GO" id="GO:0046872">
    <property type="term" value="F:metal ion binding"/>
    <property type="evidence" value="ECO:0007669"/>
    <property type="project" value="UniProtKB-KW"/>
</dbReference>
<dbReference type="EMBL" id="NHON01000009">
    <property type="protein sequence ID" value="OWJ67963.1"/>
    <property type="molecule type" value="Genomic_DNA"/>
</dbReference>
<dbReference type="PANTHER" id="PTHR33254:SF4">
    <property type="entry name" value="4-HYDROXY-4-METHYL-2-OXOGLUTARATE ALDOLASE 3-RELATED"/>
    <property type="match status" value="1"/>
</dbReference>
<feature type="binding site" evidence="5">
    <location>
        <position position="126"/>
    </location>
    <ligand>
        <name>Mg(2+)</name>
        <dbReference type="ChEBI" id="CHEBI:18420"/>
    </ligand>
</feature>
<keyword evidence="5" id="KW-0460">Magnesium</keyword>